<evidence type="ECO:0000313" key="3">
    <source>
        <dbReference type="EMBL" id="SDT19714.1"/>
    </source>
</evidence>
<dbReference type="Gene3D" id="3.40.50.1240">
    <property type="entry name" value="Phosphoglycerate mutase-like"/>
    <property type="match status" value="1"/>
</dbReference>
<dbReference type="PANTHER" id="PTHR48100">
    <property type="entry name" value="BROAD-SPECIFICITY PHOSPHATASE YOR283W-RELATED"/>
    <property type="match status" value="1"/>
</dbReference>
<dbReference type="SUPFAM" id="SSF53254">
    <property type="entry name" value="Phosphoglycerate mutase-like"/>
    <property type="match status" value="1"/>
</dbReference>
<dbReference type="Proteomes" id="UP000199103">
    <property type="component" value="Chromosome I"/>
</dbReference>
<feature type="binding site" evidence="2">
    <location>
        <position position="60"/>
    </location>
    <ligand>
        <name>substrate</name>
    </ligand>
</feature>
<gene>
    <name evidence="3" type="ORF">SAMN04489812_4532</name>
</gene>
<feature type="active site" description="Proton donor/acceptor" evidence="1">
    <location>
        <position position="84"/>
    </location>
</feature>
<keyword evidence="4" id="KW-1185">Reference proteome</keyword>
<dbReference type="InterPro" id="IPR029033">
    <property type="entry name" value="His_PPase_superfam"/>
</dbReference>
<proteinExistence type="predicted"/>
<dbReference type="PANTHER" id="PTHR48100:SF62">
    <property type="entry name" value="GLUCOSYL-3-PHOSPHOGLYCERATE PHOSPHATASE"/>
    <property type="match status" value="1"/>
</dbReference>
<dbReference type="OrthoDB" id="4697614at2"/>
<feature type="binding site" evidence="2">
    <location>
        <begin position="10"/>
        <end position="17"/>
    </location>
    <ligand>
        <name>substrate</name>
    </ligand>
</feature>
<feature type="active site" description="Tele-phosphohistidine intermediate" evidence="1">
    <location>
        <position position="11"/>
    </location>
</feature>
<reference evidence="3 4" key="1">
    <citation type="submission" date="2016-10" db="EMBL/GenBank/DDBJ databases">
        <authorList>
            <person name="de Groot N.N."/>
        </authorList>
    </citation>
    <scope>NUCLEOTIDE SEQUENCE [LARGE SCALE GENOMIC DNA]</scope>
    <source>
        <strain evidence="3 4">DSM 21800</strain>
    </source>
</reference>
<evidence type="ECO:0000256" key="1">
    <source>
        <dbReference type="PIRSR" id="PIRSR613078-1"/>
    </source>
</evidence>
<dbReference type="STRING" id="630515.SAMN04489812_4532"/>
<dbReference type="GO" id="GO:0016791">
    <property type="term" value="F:phosphatase activity"/>
    <property type="evidence" value="ECO:0007669"/>
    <property type="project" value="TreeGrafter"/>
</dbReference>
<dbReference type="AlphaFoldDB" id="A0A1H1YE96"/>
<dbReference type="RefSeq" id="WP_157683622.1">
    <property type="nucleotide sequence ID" value="NZ_LT629772.1"/>
</dbReference>
<accession>A0A1H1YE96</accession>
<dbReference type="GO" id="GO:0005737">
    <property type="term" value="C:cytoplasm"/>
    <property type="evidence" value="ECO:0007669"/>
    <property type="project" value="TreeGrafter"/>
</dbReference>
<organism evidence="3 4">
    <name type="scientific">Microlunatus soli</name>
    <dbReference type="NCBI Taxonomy" id="630515"/>
    <lineage>
        <taxon>Bacteria</taxon>
        <taxon>Bacillati</taxon>
        <taxon>Actinomycetota</taxon>
        <taxon>Actinomycetes</taxon>
        <taxon>Propionibacteriales</taxon>
        <taxon>Propionibacteriaceae</taxon>
        <taxon>Microlunatus</taxon>
    </lineage>
</organism>
<protein>
    <submittedName>
        <fullName evidence="3">Probable phosphoglycerate mutase</fullName>
    </submittedName>
</protein>
<dbReference type="InterPro" id="IPR013078">
    <property type="entry name" value="His_Pase_superF_clade-1"/>
</dbReference>
<evidence type="ECO:0000256" key="2">
    <source>
        <dbReference type="PIRSR" id="PIRSR613078-2"/>
    </source>
</evidence>
<dbReference type="Pfam" id="PF00300">
    <property type="entry name" value="His_Phos_1"/>
    <property type="match status" value="1"/>
</dbReference>
<name>A0A1H1YE96_9ACTN</name>
<dbReference type="CDD" id="cd07067">
    <property type="entry name" value="HP_PGM_like"/>
    <property type="match status" value="1"/>
</dbReference>
<sequence>MTARRLIVWRHGRTEWNATGRYQGQADIPLDELGQRQAAAAAKMIKDLEPTAIVASDLSRAAATAQALAAETGLTVVHDQRLREIHVGSWEGLTVDQAREVDPESVEAVAKGLDVRRSPTGELTSEVAARVAAAFSEIVERADDEAVVVATMHGLAGRVGIAEFLGIDHTALGGLRNCAWVILDRHPLGHWYIANYNLQAELSVPDDDRVA</sequence>
<dbReference type="SMART" id="SM00855">
    <property type="entry name" value="PGAM"/>
    <property type="match status" value="1"/>
</dbReference>
<dbReference type="InterPro" id="IPR050275">
    <property type="entry name" value="PGM_Phosphatase"/>
</dbReference>
<dbReference type="EMBL" id="LT629772">
    <property type="protein sequence ID" value="SDT19714.1"/>
    <property type="molecule type" value="Genomic_DNA"/>
</dbReference>
<evidence type="ECO:0000313" key="4">
    <source>
        <dbReference type="Proteomes" id="UP000199103"/>
    </source>
</evidence>